<evidence type="ECO:0000313" key="9">
    <source>
        <dbReference type="Proteomes" id="UP000282321"/>
    </source>
</evidence>
<name>A0A660SDA7_UNCT6</name>
<dbReference type="InterPro" id="IPR004358">
    <property type="entry name" value="Sig_transdc_His_kin-like_C"/>
</dbReference>
<dbReference type="InterPro" id="IPR036097">
    <property type="entry name" value="HisK_dim/P_sf"/>
</dbReference>
<dbReference type="PANTHER" id="PTHR43547:SF2">
    <property type="entry name" value="HYBRID SIGNAL TRANSDUCTION HISTIDINE KINASE C"/>
    <property type="match status" value="1"/>
</dbReference>
<dbReference type="PANTHER" id="PTHR43547">
    <property type="entry name" value="TWO-COMPONENT HISTIDINE KINASE"/>
    <property type="match status" value="1"/>
</dbReference>
<gene>
    <name evidence="8" type="ORF">DRP44_00800</name>
</gene>
<accession>A0A660SDA7</accession>
<dbReference type="InterPro" id="IPR003661">
    <property type="entry name" value="HisK_dim/P_dom"/>
</dbReference>
<evidence type="ECO:0000256" key="3">
    <source>
        <dbReference type="ARBA" id="ARBA00022553"/>
    </source>
</evidence>
<dbReference type="SUPFAM" id="SSF55785">
    <property type="entry name" value="PYP-like sensor domain (PAS domain)"/>
    <property type="match status" value="1"/>
</dbReference>
<dbReference type="Pfam" id="PF02518">
    <property type="entry name" value="HATPase_c"/>
    <property type="match status" value="1"/>
</dbReference>
<evidence type="ECO:0000256" key="4">
    <source>
        <dbReference type="ARBA" id="ARBA00022679"/>
    </source>
</evidence>
<dbReference type="GO" id="GO:0000155">
    <property type="term" value="F:phosphorelay sensor kinase activity"/>
    <property type="evidence" value="ECO:0007669"/>
    <property type="project" value="InterPro"/>
</dbReference>
<dbReference type="Gene3D" id="3.30.450.40">
    <property type="match status" value="1"/>
</dbReference>
<evidence type="ECO:0000259" key="7">
    <source>
        <dbReference type="PROSITE" id="PS50112"/>
    </source>
</evidence>
<proteinExistence type="predicted"/>
<dbReference type="CDD" id="cd00075">
    <property type="entry name" value="HATPase"/>
    <property type="match status" value="1"/>
</dbReference>
<comment type="catalytic activity">
    <reaction evidence="1">
        <text>ATP + protein L-histidine = ADP + protein N-phospho-L-histidine.</text>
        <dbReference type="EC" id="2.7.13.3"/>
    </reaction>
</comment>
<dbReference type="PROSITE" id="PS50109">
    <property type="entry name" value="HIS_KIN"/>
    <property type="match status" value="1"/>
</dbReference>
<feature type="domain" description="PAS" evidence="7">
    <location>
        <begin position="166"/>
        <end position="219"/>
    </location>
</feature>
<keyword evidence="3" id="KW-0597">Phosphoprotein</keyword>
<dbReference type="FunFam" id="3.30.565.10:FF:000006">
    <property type="entry name" value="Sensor histidine kinase WalK"/>
    <property type="match status" value="1"/>
</dbReference>
<evidence type="ECO:0000313" key="8">
    <source>
        <dbReference type="EMBL" id="RKX67980.1"/>
    </source>
</evidence>
<dbReference type="Proteomes" id="UP000282321">
    <property type="component" value="Unassembled WGS sequence"/>
</dbReference>
<dbReference type="SUPFAM" id="SSF55874">
    <property type="entry name" value="ATPase domain of HSP90 chaperone/DNA topoisomerase II/histidine kinase"/>
    <property type="match status" value="1"/>
</dbReference>
<keyword evidence="5" id="KW-0418">Kinase</keyword>
<dbReference type="PROSITE" id="PS50112">
    <property type="entry name" value="PAS"/>
    <property type="match status" value="1"/>
</dbReference>
<dbReference type="InterPro" id="IPR029016">
    <property type="entry name" value="GAF-like_dom_sf"/>
</dbReference>
<keyword evidence="4" id="KW-0808">Transferase</keyword>
<evidence type="ECO:0000256" key="5">
    <source>
        <dbReference type="ARBA" id="ARBA00022777"/>
    </source>
</evidence>
<dbReference type="InterPro" id="IPR005467">
    <property type="entry name" value="His_kinase_dom"/>
</dbReference>
<dbReference type="InterPro" id="IPR003594">
    <property type="entry name" value="HATPase_dom"/>
</dbReference>
<dbReference type="InterPro" id="IPR035965">
    <property type="entry name" value="PAS-like_dom_sf"/>
</dbReference>
<dbReference type="AlphaFoldDB" id="A0A660SDA7"/>
<evidence type="ECO:0000259" key="6">
    <source>
        <dbReference type="PROSITE" id="PS50109"/>
    </source>
</evidence>
<dbReference type="InterPro" id="IPR036890">
    <property type="entry name" value="HATPase_C_sf"/>
</dbReference>
<dbReference type="EMBL" id="QNBC01000005">
    <property type="protein sequence ID" value="RKX67980.1"/>
    <property type="molecule type" value="Genomic_DNA"/>
</dbReference>
<dbReference type="SMART" id="SM00387">
    <property type="entry name" value="HATPase_c"/>
    <property type="match status" value="1"/>
</dbReference>
<dbReference type="EC" id="2.7.13.3" evidence="2"/>
<organism evidence="8 9">
    <name type="scientific">candidate division TA06 bacterium</name>
    <dbReference type="NCBI Taxonomy" id="2250710"/>
    <lineage>
        <taxon>Bacteria</taxon>
        <taxon>Bacteria division TA06</taxon>
    </lineage>
</organism>
<dbReference type="CDD" id="cd00082">
    <property type="entry name" value="HisKA"/>
    <property type="match status" value="1"/>
</dbReference>
<dbReference type="InterPro" id="IPR000014">
    <property type="entry name" value="PAS"/>
</dbReference>
<dbReference type="Gene3D" id="3.30.565.10">
    <property type="entry name" value="Histidine kinase-like ATPase, C-terminal domain"/>
    <property type="match status" value="1"/>
</dbReference>
<sequence length="528" mass="59014">MKYGIGRKVDELIGHVLNSGKGIPGWVMLHNQMVNQINVSRDIRFDFDNKISLTILPDSVLAVPIKRGNIAGGAVVFYNKSLHRKYMKSDEEVANLIADIFSSEESEITIEDSIINEAASINDMEVKTEAKEAEKTPVETTAEEEKIENKMEIAAKKERSTVSGTANDIYKIALETVTLPIVLIDKDLKILFINRAFSDAFDISKDNVILKDITTVMDFRTENNDNLWEKIKIDFFNPSQDIAASKATIVIKSEESNEKKYNVVSHYVKLNEYIFGKVIEFAPLPTEEELQAKEEEFIQNVSHELRTPLSAILGSIQILMSSIGDQSALGETEKRFLSIINEEGEKFSKVLENIISMNMSASGEVGTIKKEEVDLVEIINDAVKQYEEKAKSKNINIVVDLSDKLGSIKGDKMALFYVFSQLIDNAIKFNKENGEVKISSPGLIIFDNIWQAQVTVRDTGIGISKEDIPHVFDKFFRVENKVHTEAGTGLGLSTAKDIITNHGGMITCKSEPGKWTEFIVMIPAESML</sequence>
<comment type="caution">
    <text evidence="8">The sequence shown here is derived from an EMBL/GenBank/DDBJ whole genome shotgun (WGS) entry which is preliminary data.</text>
</comment>
<dbReference type="SUPFAM" id="SSF47384">
    <property type="entry name" value="Homodimeric domain of signal transducing histidine kinase"/>
    <property type="match status" value="1"/>
</dbReference>
<protein>
    <recommendedName>
        <fullName evidence="2">histidine kinase</fullName>
        <ecNumber evidence="2">2.7.13.3</ecNumber>
    </recommendedName>
</protein>
<dbReference type="SUPFAM" id="SSF55781">
    <property type="entry name" value="GAF domain-like"/>
    <property type="match status" value="1"/>
</dbReference>
<reference evidence="8 9" key="1">
    <citation type="submission" date="2018-06" db="EMBL/GenBank/DDBJ databases">
        <title>Extensive metabolic versatility and redundancy in microbially diverse, dynamic hydrothermal sediments.</title>
        <authorList>
            <person name="Dombrowski N."/>
            <person name="Teske A."/>
            <person name="Baker B.J."/>
        </authorList>
    </citation>
    <scope>NUCLEOTIDE SEQUENCE [LARGE SCALE GENOMIC DNA]</scope>
    <source>
        <strain evidence="8">B35_G9</strain>
    </source>
</reference>
<dbReference type="Pfam" id="PF00512">
    <property type="entry name" value="HisKA"/>
    <property type="match status" value="1"/>
</dbReference>
<feature type="domain" description="Histidine kinase" evidence="6">
    <location>
        <begin position="300"/>
        <end position="526"/>
    </location>
</feature>
<dbReference type="Gene3D" id="1.10.287.130">
    <property type="match status" value="1"/>
</dbReference>
<evidence type="ECO:0000256" key="1">
    <source>
        <dbReference type="ARBA" id="ARBA00000085"/>
    </source>
</evidence>
<dbReference type="Gene3D" id="3.30.450.20">
    <property type="entry name" value="PAS domain"/>
    <property type="match status" value="1"/>
</dbReference>
<dbReference type="PRINTS" id="PR00344">
    <property type="entry name" value="BCTRLSENSOR"/>
</dbReference>
<evidence type="ECO:0000256" key="2">
    <source>
        <dbReference type="ARBA" id="ARBA00012438"/>
    </source>
</evidence>
<dbReference type="SMART" id="SM00388">
    <property type="entry name" value="HisKA"/>
    <property type="match status" value="1"/>
</dbReference>